<keyword evidence="1" id="KW-0472">Membrane</keyword>
<organism evidence="2 3">
    <name type="scientific">Litchfieldella anticariensis (strain DSM 16096 / CECT 5854 / CIP 108499 / LMG 22089 / FP35)</name>
    <name type="common">Halomonas anticariensis</name>
    <dbReference type="NCBI Taxonomy" id="1121939"/>
    <lineage>
        <taxon>Bacteria</taxon>
        <taxon>Pseudomonadati</taxon>
        <taxon>Pseudomonadota</taxon>
        <taxon>Gammaproteobacteria</taxon>
        <taxon>Oceanospirillales</taxon>
        <taxon>Halomonadaceae</taxon>
        <taxon>Litchfieldella</taxon>
    </lineage>
</organism>
<evidence type="ECO:0000313" key="2">
    <source>
        <dbReference type="EMBL" id="EPC03350.1"/>
    </source>
</evidence>
<proteinExistence type="predicted"/>
<dbReference type="Proteomes" id="UP000014463">
    <property type="component" value="Unassembled WGS sequence"/>
</dbReference>
<sequence length="212" mass="24341">MDFNENTKISDIVFREPLDVHARKYRSVLMIISALSILLSIDGLAINKLLWIQVSDYDASKPIMLGALSVGVAYFFFGFSFYSWHDLKQWRLSKNLTKVQMAAKNLSDISVKCFAIKNYHEKINKNEYVKNEALKELSSYSSVSEKLYVHDLENLVTKVRGYINDHKKLHIGQLVKLLILDFGIPYFVAILAITKNHTYIVPFIKVVFSVNA</sequence>
<keyword evidence="3" id="KW-1185">Reference proteome</keyword>
<protein>
    <recommendedName>
        <fullName evidence="4">SMODS and SLOG-associating 2TM effector domain-containing protein</fullName>
    </recommendedName>
</protein>
<accession>S2KN41</accession>
<gene>
    <name evidence="2" type="ORF">L861_17560</name>
</gene>
<dbReference type="EMBL" id="ASTJ01000012">
    <property type="protein sequence ID" value="EPC03350.1"/>
    <property type="molecule type" value="Genomic_DNA"/>
</dbReference>
<dbReference type="RefSeq" id="WP_016415465.1">
    <property type="nucleotide sequence ID" value="NZ_AUAB01000056.1"/>
</dbReference>
<dbReference type="AlphaFoldDB" id="S2KN41"/>
<evidence type="ECO:0000313" key="3">
    <source>
        <dbReference type="Proteomes" id="UP000014463"/>
    </source>
</evidence>
<name>S2KN41_LITA3</name>
<dbReference type="OrthoDB" id="10008925at2"/>
<reference evidence="2 3" key="1">
    <citation type="journal article" date="2013" name="Genome Announc.">
        <title>Draft genome sequence of the moderately halophilic gammaproteobacterium Halomonas anticariensis FP35.</title>
        <authorList>
            <person name="Tahrioui A."/>
            <person name="Quesada E."/>
            <person name="Llamas I."/>
        </authorList>
    </citation>
    <scope>NUCLEOTIDE SEQUENCE [LARGE SCALE GENOMIC DNA]</scope>
    <source>
        <strain evidence="3">DSM 16096 / CECT 5854 / LMG 22089 / FP35</strain>
    </source>
</reference>
<keyword evidence="1" id="KW-0812">Transmembrane</keyword>
<feature type="transmembrane region" description="Helical" evidence="1">
    <location>
        <begin position="174"/>
        <end position="193"/>
    </location>
</feature>
<keyword evidence="1" id="KW-1133">Transmembrane helix</keyword>
<feature type="transmembrane region" description="Helical" evidence="1">
    <location>
        <begin position="63"/>
        <end position="84"/>
    </location>
</feature>
<feature type="transmembrane region" description="Helical" evidence="1">
    <location>
        <begin position="28"/>
        <end position="51"/>
    </location>
</feature>
<evidence type="ECO:0000256" key="1">
    <source>
        <dbReference type="SAM" id="Phobius"/>
    </source>
</evidence>
<evidence type="ECO:0008006" key="4">
    <source>
        <dbReference type="Google" id="ProtNLM"/>
    </source>
</evidence>
<comment type="caution">
    <text evidence="2">The sequence shown here is derived from an EMBL/GenBank/DDBJ whole genome shotgun (WGS) entry which is preliminary data.</text>
</comment>